<organism evidence="7 8">
    <name type="scientific">Blastocystis sp. subtype 1 (strain ATCC 50177 / NandII)</name>
    <dbReference type="NCBI Taxonomy" id="478820"/>
    <lineage>
        <taxon>Eukaryota</taxon>
        <taxon>Sar</taxon>
        <taxon>Stramenopiles</taxon>
        <taxon>Bigyra</taxon>
        <taxon>Opalozoa</taxon>
        <taxon>Opalinata</taxon>
        <taxon>Blastocystidae</taxon>
        <taxon>Blastocystis</taxon>
    </lineage>
</organism>
<dbReference type="PROSITE" id="PS01296">
    <property type="entry name" value="RSMI"/>
    <property type="match status" value="1"/>
</dbReference>
<keyword evidence="2" id="KW-0698">rRNA processing</keyword>
<dbReference type="PANTHER" id="PTHR46111">
    <property type="entry name" value="RIBOSOMAL RNA SMALL SUBUNIT METHYLTRANSFERASE I"/>
    <property type="match status" value="1"/>
</dbReference>
<dbReference type="InterPro" id="IPR014776">
    <property type="entry name" value="4pyrrole_Mease_sub2"/>
</dbReference>
<keyword evidence="4 7" id="KW-0808">Transferase</keyword>
<evidence type="ECO:0000256" key="4">
    <source>
        <dbReference type="ARBA" id="ARBA00022679"/>
    </source>
</evidence>
<dbReference type="NCBIfam" id="TIGR00096">
    <property type="entry name" value="16S rRNA (cytidine(1402)-2'-O)-methyltransferase"/>
    <property type="match status" value="1"/>
</dbReference>
<reference evidence="7 8" key="1">
    <citation type="submission" date="2016-05" db="EMBL/GenBank/DDBJ databases">
        <title>Nuclear genome of Blastocystis sp. subtype 1 NandII.</title>
        <authorList>
            <person name="Gentekaki E."/>
            <person name="Curtis B."/>
            <person name="Stairs C."/>
            <person name="Eme L."/>
            <person name="Herman E."/>
            <person name="Klimes V."/>
            <person name="Arias M.C."/>
            <person name="Elias M."/>
            <person name="Hilliou F."/>
            <person name="Klute M."/>
            <person name="Malik S.-B."/>
            <person name="Pightling A."/>
            <person name="Rachubinski R."/>
            <person name="Salas D."/>
            <person name="Schlacht A."/>
            <person name="Suga H."/>
            <person name="Archibald J."/>
            <person name="Ball S.G."/>
            <person name="Clark G."/>
            <person name="Dacks J."/>
            <person name="Van Der Giezen M."/>
            <person name="Tsaousis A."/>
            <person name="Roger A."/>
        </authorList>
    </citation>
    <scope>NUCLEOTIDE SEQUENCE [LARGE SCALE GENOMIC DNA]</scope>
    <source>
        <strain evidence="8">ATCC 50177 / NandII</strain>
    </source>
</reference>
<dbReference type="EMBL" id="LXWW01000033">
    <property type="protein sequence ID" value="OAO17367.1"/>
    <property type="molecule type" value="Genomic_DNA"/>
</dbReference>
<dbReference type="Proteomes" id="UP000078348">
    <property type="component" value="Unassembled WGS sequence"/>
</dbReference>
<accession>A0A196SMC2</accession>
<dbReference type="InterPro" id="IPR035996">
    <property type="entry name" value="4pyrrol_Methylase_sf"/>
</dbReference>
<dbReference type="InterPro" id="IPR018063">
    <property type="entry name" value="SAM_MeTrfase_RsmI_CS"/>
</dbReference>
<dbReference type="HAMAP" id="MF_01877">
    <property type="entry name" value="16SrRNA_methyltr_I"/>
    <property type="match status" value="1"/>
</dbReference>
<dbReference type="GO" id="GO:0006364">
    <property type="term" value="P:rRNA processing"/>
    <property type="evidence" value="ECO:0007669"/>
    <property type="project" value="UniProtKB-KW"/>
</dbReference>
<evidence type="ECO:0000313" key="7">
    <source>
        <dbReference type="EMBL" id="OAO17367.1"/>
    </source>
</evidence>
<dbReference type="PIRSF" id="PIRSF005917">
    <property type="entry name" value="MTase_YraL"/>
    <property type="match status" value="1"/>
</dbReference>
<dbReference type="GO" id="GO:0032259">
    <property type="term" value="P:methylation"/>
    <property type="evidence" value="ECO:0007669"/>
    <property type="project" value="UniProtKB-KW"/>
</dbReference>
<dbReference type="Pfam" id="PF00590">
    <property type="entry name" value="TP_methylase"/>
    <property type="match status" value="1"/>
</dbReference>
<dbReference type="GO" id="GO:0008168">
    <property type="term" value="F:methyltransferase activity"/>
    <property type="evidence" value="ECO:0007669"/>
    <property type="project" value="UniProtKB-KW"/>
</dbReference>
<evidence type="ECO:0000256" key="2">
    <source>
        <dbReference type="ARBA" id="ARBA00022552"/>
    </source>
</evidence>
<protein>
    <submittedName>
        <fullName evidence="7">Uroporphyrin-III C/tetrapyrrole (Corrin/Porphyrin) methyltransferase</fullName>
    </submittedName>
</protein>
<dbReference type="InterPro" id="IPR008189">
    <property type="entry name" value="rRNA_ssu_MeTfrase_I"/>
</dbReference>
<sequence>MFVAREKYLLQGVLHGVRRSQRFASSSPSFFKERHLVSTPIGCLQDISQRALDILRSVDVIAAEDTRTTRFLLSQFNIQRPLVSLNQENEASKVSSLIEQLKNEKSVALVSDAGTPIISDPGSILVKTCLLHHIPVTPIPGANAAISALICSGFYTTPYVFYGFIKRSGKERESLLKKIASSPYTSILYESSHRIEDTMEELCSVFGGERRVCICRELTKMHESICQLPLKEAVDFVRDGVKKGEFTLVLEGKKEYCERVKEEEGDGEWAKQAEYVRTLAKEGLSREVIQKVMKSCFGAGARGVGEE</sequence>
<dbReference type="InterPro" id="IPR000878">
    <property type="entry name" value="4pyrrol_Mease"/>
</dbReference>
<dbReference type="SUPFAM" id="SSF53790">
    <property type="entry name" value="Tetrapyrrole methylase"/>
    <property type="match status" value="1"/>
</dbReference>
<dbReference type="OrthoDB" id="289942at2759"/>
<evidence type="ECO:0000259" key="6">
    <source>
        <dbReference type="Pfam" id="PF00590"/>
    </source>
</evidence>
<dbReference type="FunFam" id="3.30.950.10:FF:000002">
    <property type="entry name" value="Ribosomal RNA small subunit methyltransferase I"/>
    <property type="match status" value="1"/>
</dbReference>
<evidence type="ECO:0000256" key="5">
    <source>
        <dbReference type="ARBA" id="ARBA00022691"/>
    </source>
</evidence>
<dbReference type="PANTHER" id="PTHR46111:SF1">
    <property type="entry name" value="RIBOSOMAL RNA SMALL SUBUNIT METHYLTRANSFERASE I"/>
    <property type="match status" value="1"/>
</dbReference>
<dbReference type="FunFam" id="3.40.1010.10:FF:000007">
    <property type="entry name" value="Ribosomal RNA small subunit methyltransferase I"/>
    <property type="match status" value="1"/>
</dbReference>
<dbReference type="Gene3D" id="3.30.950.10">
    <property type="entry name" value="Methyltransferase, Cobalt-precorrin-4 Transmethylase, Domain 2"/>
    <property type="match status" value="1"/>
</dbReference>
<evidence type="ECO:0000256" key="3">
    <source>
        <dbReference type="ARBA" id="ARBA00022603"/>
    </source>
</evidence>
<keyword evidence="1" id="KW-0963">Cytoplasm</keyword>
<keyword evidence="5" id="KW-0949">S-adenosyl-L-methionine</keyword>
<feature type="domain" description="Tetrapyrrole methylase" evidence="6">
    <location>
        <begin position="35"/>
        <end position="233"/>
    </location>
</feature>
<dbReference type="CDD" id="cd11648">
    <property type="entry name" value="RsmI"/>
    <property type="match status" value="1"/>
</dbReference>
<comment type="caution">
    <text evidence="7">The sequence shown here is derived from an EMBL/GenBank/DDBJ whole genome shotgun (WGS) entry which is preliminary data.</text>
</comment>
<dbReference type="STRING" id="478820.A0A196SMC2"/>
<dbReference type="InterPro" id="IPR014777">
    <property type="entry name" value="4pyrrole_Mease_sub1"/>
</dbReference>
<evidence type="ECO:0000313" key="8">
    <source>
        <dbReference type="Proteomes" id="UP000078348"/>
    </source>
</evidence>
<gene>
    <name evidence="7" type="ORF">AV274_0884</name>
</gene>
<dbReference type="Gene3D" id="3.40.1010.10">
    <property type="entry name" value="Cobalt-precorrin-4 Transmethylase, Domain 1"/>
    <property type="match status" value="1"/>
</dbReference>
<dbReference type="AlphaFoldDB" id="A0A196SMC2"/>
<keyword evidence="8" id="KW-1185">Reference proteome</keyword>
<proteinExistence type="inferred from homology"/>
<name>A0A196SMC2_BLAHN</name>
<evidence type="ECO:0000256" key="1">
    <source>
        <dbReference type="ARBA" id="ARBA00022490"/>
    </source>
</evidence>
<keyword evidence="3 7" id="KW-0489">Methyltransferase</keyword>